<dbReference type="GO" id="GO:0015036">
    <property type="term" value="F:disulfide oxidoreductase activity"/>
    <property type="evidence" value="ECO:0007669"/>
    <property type="project" value="InterPro"/>
</dbReference>
<dbReference type="STRING" id="709839.TSA66_19490"/>
<name>A0A0C2BWW4_9BURK</name>
<comment type="subcellular location">
    <subcellularLocation>
        <location evidence="1">Cell envelope</location>
    </subcellularLocation>
</comment>
<sequence>MKRFLLPLGVFIALLGFLYIGLHLNPREIPSPFIGKPAPAFKLSQLGEPDKTISNQDMLGKVWLLNVWASWCVSCRQEHPVLMHFAKTGAVPIIGLNYKDKRDEGTAWLSEFGNPYLTSAFDSDGRVGIDFGVYGVPETFVIDKKGVVRMKYTGPITPEAISQKLLPLIKELNRA</sequence>
<reference evidence="7 8" key="1">
    <citation type="submission" date="2014-12" db="EMBL/GenBank/DDBJ databases">
        <title>Denitrispirillum autotrophicum gen. nov., sp. nov., Denitrifying, Facultatively Autotrophic Bacteria Isolated from Rice Paddy Soil.</title>
        <authorList>
            <person name="Ishii S."/>
            <person name="Ashida N."/>
            <person name="Ohno H."/>
            <person name="Otsuka S."/>
            <person name="Yokota A."/>
            <person name="Senoo K."/>
        </authorList>
    </citation>
    <scope>NUCLEOTIDE SEQUENCE [LARGE SCALE GENOMIC DNA]</scope>
    <source>
        <strain evidence="7 8">TSA66</strain>
    </source>
</reference>
<dbReference type="PANTHER" id="PTHR42852:SF6">
    <property type="entry name" value="THIOL:DISULFIDE INTERCHANGE PROTEIN DSBE"/>
    <property type="match status" value="1"/>
</dbReference>
<dbReference type="CDD" id="cd03010">
    <property type="entry name" value="TlpA_like_DsbE"/>
    <property type="match status" value="1"/>
</dbReference>
<dbReference type="SUPFAM" id="SSF52833">
    <property type="entry name" value="Thioredoxin-like"/>
    <property type="match status" value="1"/>
</dbReference>
<dbReference type="PANTHER" id="PTHR42852">
    <property type="entry name" value="THIOL:DISULFIDE INTERCHANGE PROTEIN DSBE"/>
    <property type="match status" value="1"/>
</dbReference>
<dbReference type="InterPro" id="IPR017937">
    <property type="entry name" value="Thioredoxin_CS"/>
</dbReference>
<evidence type="ECO:0000256" key="5">
    <source>
        <dbReference type="ARBA" id="ARBA00023284"/>
    </source>
</evidence>
<evidence type="ECO:0000256" key="3">
    <source>
        <dbReference type="ARBA" id="ARBA00022748"/>
    </source>
</evidence>
<dbReference type="GO" id="GO:0017004">
    <property type="term" value="P:cytochrome complex assembly"/>
    <property type="evidence" value="ECO:0007669"/>
    <property type="project" value="UniProtKB-KW"/>
</dbReference>
<dbReference type="RefSeq" id="WP_040041181.1">
    <property type="nucleotide sequence ID" value="NZ_JWJG01000028.1"/>
</dbReference>
<dbReference type="Proteomes" id="UP000031572">
    <property type="component" value="Unassembled WGS sequence"/>
</dbReference>
<dbReference type="InterPro" id="IPR013740">
    <property type="entry name" value="Redoxin"/>
</dbReference>
<dbReference type="PROSITE" id="PS00194">
    <property type="entry name" value="THIOREDOXIN_1"/>
    <property type="match status" value="1"/>
</dbReference>
<evidence type="ECO:0000256" key="4">
    <source>
        <dbReference type="ARBA" id="ARBA00023157"/>
    </source>
</evidence>
<keyword evidence="8" id="KW-1185">Reference proteome</keyword>
<dbReference type="PROSITE" id="PS51352">
    <property type="entry name" value="THIOREDOXIN_2"/>
    <property type="match status" value="1"/>
</dbReference>
<dbReference type="InterPro" id="IPR050553">
    <property type="entry name" value="Thioredoxin_ResA/DsbE_sf"/>
</dbReference>
<keyword evidence="3" id="KW-0201">Cytochrome c-type biogenesis</keyword>
<comment type="caution">
    <text evidence="7">The sequence shown here is derived from an EMBL/GenBank/DDBJ whole genome shotgun (WGS) entry which is preliminary data.</text>
</comment>
<feature type="domain" description="Thioredoxin" evidence="6">
    <location>
        <begin position="32"/>
        <end position="170"/>
    </location>
</feature>
<dbReference type="Gene3D" id="3.40.30.10">
    <property type="entry name" value="Glutaredoxin"/>
    <property type="match status" value="1"/>
</dbReference>
<evidence type="ECO:0000259" key="6">
    <source>
        <dbReference type="PROSITE" id="PS51352"/>
    </source>
</evidence>
<evidence type="ECO:0000256" key="2">
    <source>
        <dbReference type="ARBA" id="ARBA00007758"/>
    </source>
</evidence>
<dbReference type="InterPro" id="IPR004799">
    <property type="entry name" value="Periplasmic_diS_OxRdtase_DsbE"/>
</dbReference>
<dbReference type="InterPro" id="IPR036249">
    <property type="entry name" value="Thioredoxin-like_sf"/>
</dbReference>
<accession>A0A0C2BWW4</accession>
<comment type="similarity">
    <text evidence="2">Belongs to the thioredoxin family. DsbE subfamily.</text>
</comment>
<proteinExistence type="inferred from homology"/>
<dbReference type="InterPro" id="IPR013766">
    <property type="entry name" value="Thioredoxin_domain"/>
</dbReference>
<keyword evidence="5" id="KW-0676">Redox-active center</keyword>
<evidence type="ECO:0000256" key="1">
    <source>
        <dbReference type="ARBA" id="ARBA00004196"/>
    </source>
</evidence>
<organism evidence="7 8">
    <name type="scientific">Noviherbaspirillum autotrophicum</name>
    <dbReference type="NCBI Taxonomy" id="709839"/>
    <lineage>
        <taxon>Bacteria</taxon>
        <taxon>Pseudomonadati</taxon>
        <taxon>Pseudomonadota</taxon>
        <taxon>Betaproteobacteria</taxon>
        <taxon>Burkholderiales</taxon>
        <taxon>Oxalobacteraceae</taxon>
        <taxon>Noviherbaspirillum</taxon>
    </lineage>
</organism>
<dbReference type="GO" id="GO:0030288">
    <property type="term" value="C:outer membrane-bounded periplasmic space"/>
    <property type="evidence" value="ECO:0007669"/>
    <property type="project" value="InterPro"/>
</dbReference>
<evidence type="ECO:0000313" key="7">
    <source>
        <dbReference type="EMBL" id="KIF82506.1"/>
    </source>
</evidence>
<dbReference type="OrthoDB" id="9811352at2"/>
<dbReference type="Pfam" id="PF08534">
    <property type="entry name" value="Redoxin"/>
    <property type="match status" value="1"/>
</dbReference>
<gene>
    <name evidence="7" type="ORF">TSA66_19490</name>
</gene>
<keyword evidence="4" id="KW-1015">Disulfide bond</keyword>
<dbReference type="EMBL" id="JWJG01000028">
    <property type="protein sequence ID" value="KIF82506.1"/>
    <property type="molecule type" value="Genomic_DNA"/>
</dbReference>
<protein>
    <submittedName>
        <fullName evidence="7">Thiol:disulfide interchange protein</fullName>
    </submittedName>
</protein>
<evidence type="ECO:0000313" key="8">
    <source>
        <dbReference type="Proteomes" id="UP000031572"/>
    </source>
</evidence>
<dbReference type="AlphaFoldDB" id="A0A0C2BWW4"/>
<dbReference type="NCBIfam" id="TIGR00385">
    <property type="entry name" value="dsbE"/>
    <property type="match status" value="1"/>
</dbReference>